<sequence>MAVSALLTTLLVACHSPQDNNEDGTKRLRVATNALKTLPPFEPGFVSLLPYVESADDPTSLELSDLKLIDAIENEDTGQCNLVEKQEVGFGLQIDSAVCEYQYTLMDRITGEHASGKLIVISSTDEPVLEPLASAQLINESVVIEITPEVGYELSSEFILYGDGKVEIKANEITYTGRSIGLDQILYSLVDTTGDTKIGQVNISVANTATTPIVAEKGTHVFSNKDDVIDVTPYVSGATDFSVTDVVSLTANVTLSPLDDKSITLKAAVGDHWVSYLVSDGKGAMDVGSLSVTIEPEHGIMSIYETSSFYITTPPTETEVGKFPPEVRWQRCSPVDPDDLQTAINPELHRLNTCLFMSAKTDYAAFCERLDMILPAPNGKKWDVEEKTIHEIDAVMTEVSLNLVDTFKESKQMDTGLEAFSPNGTTLEYRAGAKLEGMTEGWPGEGPIEYPRPPTEEPTWDMYVGLTSIGGAMLGGEGSFFRSWIAGVDHWQPNSYYYANDFIEDIHLHSTMKPICHVAK</sequence>
<accession>A0ABQ6E2Y5</accession>
<dbReference type="Proteomes" id="UP001157353">
    <property type="component" value="Unassembled WGS sequence"/>
</dbReference>
<gene>
    <name evidence="1" type="ORF">GCM10007916_28620</name>
</gene>
<keyword evidence="2" id="KW-1185">Reference proteome</keyword>
<reference evidence="2" key="1">
    <citation type="journal article" date="2019" name="Int. J. Syst. Evol. Microbiol.">
        <title>The Global Catalogue of Microorganisms (GCM) 10K type strain sequencing project: providing services to taxonomists for standard genome sequencing and annotation.</title>
        <authorList>
            <consortium name="The Broad Institute Genomics Platform"/>
            <consortium name="The Broad Institute Genome Sequencing Center for Infectious Disease"/>
            <person name="Wu L."/>
            <person name="Ma J."/>
        </authorList>
    </citation>
    <scope>NUCLEOTIDE SEQUENCE [LARGE SCALE GENOMIC DNA]</scope>
    <source>
        <strain evidence="2">NBRC 103166</strain>
    </source>
</reference>
<organism evidence="1 2">
    <name type="scientific">Psychromonas marina</name>
    <dbReference type="NCBI Taxonomy" id="88364"/>
    <lineage>
        <taxon>Bacteria</taxon>
        <taxon>Pseudomonadati</taxon>
        <taxon>Pseudomonadota</taxon>
        <taxon>Gammaproteobacteria</taxon>
        <taxon>Alteromonadales</taxon>
        <taxon>Psychromonadaceae</taxon>
        <taxon>Psychromonas</taxon>
    </lineage>
</organism>
<comment type="caution">
    <text evidence="1">The sequence shown here is derived from an EMBL/GenBank/DDBJ whole genome shotgun (WGS) entry which is preliminary data.</text>
</comment>
<evidence type="ECO:0000313" key="2">
    <source>
        <dbReference type="Proteomes" id="UP001157353"/>
    </source>
</evidence>
<dbReference type="EMBL" id="BSPQ01000015">
    <property type="protein sequence ID" value="GLS91792.1"/>
    <property type="molecule type" value="Genomic_DNA"/>
</dbReference>
<protein>
    <submittedName>
        <fullName evidence="1">Uncharacterized protein</fullName>
    </submittedName>
</protein>
<proteinExistence type="predicted"/>
<name>A0ABQ6E2Y5_9GAMM</name>
<evidence type="ECO:0000313" key="1">
    <source>
        <dbReference type="EMBL" id="GLS91792.1"/>
    </source>
</evidence>